<dbReference type="RefSeq" id="WP_025864984.1">
    <property type="nucleotide sequence ID" value="NZ_BLAX01000001.1"/>
</dbReference>
<keyword evidence="3" id="KW-0732">Signal</keyword>
<dbReference type="Pfam" id="PF07980">
    <property type="entry name" value="SusD_RagB"/>
    <property type="match status" value="1"/>
</dbReference>
<evidence type="ECO:0000256" key="4">
    <source>
        <dbReference type="ARBA" id="ARBA00023136"/>
    </source>
</evidence>
<dbReference type="SUPFAM" id="SSF48452">
    <property type="entry name" value="TPR-like"/>
    <property type="match status" value="1"/>
</dbReference>
<evidence type="ECO:0000313" key="9">
    <source>
        <dbReference type="Proteomes" id="UP000391834"/>
    </source>
</evidence>
<keyword evidence="5" id="KW-0998">Cell outer membrane</keyword>
<feature type="domain" description="SusD-like N-terminal" evidence="7">
    <location>
        <begin position="21"/>
        <end position="218"/>
    </location>
</feature>
<dbReference type="InterPro" id="IPR012944">
    <property type="entry name" value="SusD_RagB_dom"/>
</dbReference>
<dbReference type="EMBL" id="BLAX01000001">
    <property type="protein sequence ID" value="GET35169.1"/>
    <property type="molecule type" value="Genomic_DNA"/>
</dbReference>
<dbReference type="OrthoDB" id="618454at2"/>
<reference evidence="8 9" key="1">
    <citation type="submission" date="2019-10" db="EMBL/GenBank/DDBJ databases">
        <title>Prolixibacter strains distinguished by the presence of nitrate reductase genes were adept at nitrate-dependent anaerobic corrosion of metallic iron and carbon steel.</title>
        <authorList>
            <person name="Iino T."/>
            <person name="Shono N."/>
            <person name="Ito K."/>
            <person name="Nakamura R."/>
            <person name="Sueoka K."/>
            <person name="Harayama S."/>
            <person name="Ohkuma M."/>
        </authorList>
    </citation>
    <scope>NUCLEOTIDE SEQUENCE [LARGE SCALE GENOMIC DNA]</scope>
    <source>
        <strain evidence="8 9">JCM 13498</strain>
    </source>
</reference>
<sequence length="534" mass="60643">MKKIFYLLGVILIFSQCSNNFLDTEPLTMKVNTSFYKTPDDVQEALYGIYSLMNPGTNLFKHSFFVSELMSDDRFGGGGTVDPELQAIADFKNYSYDMYLFPWQQDYKGVYRSNMLLESISQVADWDSETQQARLEGEALFMRAFFYFDLARMFGTVPLVLKTEPENLPKAVPEELYAQIALDLKQAIEKLPDTPYSVDDIGRATKWAAEGYMARVFLFYTGVYGKTELPLPEGGKVTKAEVIGYIDDCVANSGRKLTSDFRNQWPYAYAGDVYPYAKDNDLSWVGEEGGNTEAMFSIRFSIQSATCNRFNLFFGLRMQNTYPFGYGWGCGPVNPQLWDSWSDDDVRKIGSICNVNDENIGYVSSPDQVEETFLWQKKYMPVNIEVDGASKSMFTQIYAPDQKQDNMTCNTQEVVLLRLADVMLMGAEVGSTKAQEYLDDVRDRVHLPSVPVTLDNIKMERRHELAFEGVRYYDLLRWHDAEKAFSAVSNIPVITGGKQTTYSVAFNPETKGFLPIPESQILLSEGVLEQNPGW</sequence>
<dbReference type="AlphaFoldDB" id="A0A5M4B4S1"/>
<dbReference type="Pfam" id="PF14322">
    <property type="entry name" value="SusD-like_3"/>
    <property type="match status" value="1"/>
</dbReference>
<feature type="domain" description="RagB/SusD" evidence="6">
    <location>
        <begin position="394"/>
        <end position="534"/>
    </location>
</feature>
<comment type="similarity">
    <text evidence="2">Belongs to the SusD family.</text>
</comment>
<evidence type="ECO:0000256" key="5">
    <source>
        <dbReference type="ARBA" id="ARBA00023237"/>
    </source>
</evidence>
<gene>
    <name evidence="8" type="ORF">PbJCM13498_40320</name>
</gene>
<accession>A0A5M4B4S1</accession>
<comment type="subcellular location">
    <subcellularLocation>
        <location evidence="1">Cell outer membrane</location>
    </subcellularLocation>
</comment>
<dbReference type="Gene3D" id="1.25.40.390">
    <property type="match status" value="1"/>
</dbReference>
<keyword evidence="4" id="KW-0472">Membrane</keyword>
<evidence type="ECO:0000313" key="8">
    <source>
        <dbReference type="EMBL" id="GET35169.1"/>
    </source>
</evidence>
<dbReference type="Proteomes" id="UP000391834">
    <property type="component" value="Unassembled WGS sequence"/>
</dbReference>
<comment type="caution">
    <text evidence="8">The sequence shown here is derived from an EMBL/GenBank/DDBJ whole genome shotgun (WGS) entry which is preliminary data.</text>
</comment>
<name>A0A5M4B4S1_9BACT</name>
<dbReference type="InterPro" id="IPR033985">
    <property type="entry name" value="SusD-like_N"/>
</dbReference>
<evidence type="ECO:0000259" key="6">
    <source>
        <dbReference type="Pfam" id="PF07980"/>
    </source>
</evidence>
<evidence type="ECO:0000256" key="3">
    <source>
        <dbReference type="ARBA" id="ARBA00022729"/>
    </source>
</evidence>
<evidence type="ECO:0000259" key="7">
    <source>
        <dbReference type="Pfam" id="PF14322"/>
    </source>
</evidence>
<protein>
    <submittedName>
        <fullName evidence="8">Starch-binding protein</fullName>
    </submittedName>
</protein>
<evidence type="ECO:0000256" key="2">
    <source>
        <dbReference type="ARBA" id="ARBA00006275"/>
    </source>
</evidence>
<dbReference type="GO" id="GO:0009279">
    <property type="term" value="C:cell outer membrane"/>
    <property type="evidence" value="ECO:0007669"/>
    <property type="project" value="UniProtKB-SubCell"/>
</dbReference>
<keyword evidence="9" id="KW-1185">Reference proteome</keyword>
<dbReference type="InterPro" id="IPR011990">
    <property type="entry name" value="TPR-like_helical_dom_sf"/>
</dbReference>
<proteinExistence type="inferred from homology"/>
<organism evidence="8 9">
    <name type="scientific">Prolixibacter bellariivorans</name>
    <dbReference type="NCBI Taxonomy" id="314319"/>
    <lineage>
        <taxon>Bacteria</taxon>
        <taxon>Pseudomonadati</taxon>
        <taxon>Bacteroidota</taxon>
        <taxon>Bacteroidia</taxon>
        <taxon>Marinilabiliales</taxon>
        <taxon>Prolixibacteraceae</taxon>
        <taxon>Prolixibacter</taxon>
    </lineage>
</organism>
<evidence type="ECO:0000256" key="1">
    <source>
        <dbReference type="ARBA" id="ARBA00004442"/>
    </source>
</evidence>